<dbReference type="AlphaFoldDB" id="A0A2K9NGT4"/>
<feature type="binding site" description="axial binding residue" evidence="11">
    <location>
        <position position="256"/>
    </location>
    <ligand>
        <name>heme</name>
        <dbReference type="ChEBI" id="CHEBI:30413"/>
        <label>3</label>
    </ligand>
    <ligandPart>
        <name>Fe</name>
        <dbReference type="ChEBI" id="CHEBI:18248"/>
    </ligandPart>
</feature>
<dbReference type="GO" id="GO:0030077">
    <property type="term" value="C:plasma membrane light-harvesting complex"/>
    <property type="evidence" value="ECO:0007669"/>
    <property type="project" value="InterPro"/>
</dbReference>
<dbReference type="SUPFAM" id="SSF48695">
    <property type="entry name" value="Multiheme cytochromes"/>
    <property type="match status" value="1"/>
</dbReference>
<evidence type="ECO:0000256" key="9">
    <source>
        <dbReference type="PIRNR" id="PIRNR000017"/>
    </source>
</evidence>
<feature type="binding site" description="covalent" evidence="10">
    <location>
        <position position="255"/>
    </location>
    <ligand>
        <name>heme</name>
        <dbReference type="ChEBI" id="CHEBI:30413"/>
        <label>3</label>
    </ligand>
</feature>
<feature type="binding site" description="axial binding residue" evidence="11">
    <location>
        <position position="241"/>
    </location>
    <ligand>
        <name>heme</name>
        <dbReference type="ChEBI" id="CHEBI:30413"/>
        <label>3</label>
    </ligand>
    <ligandPart>
        <name>Fe</name>
        <dbReference type="ChEBI" id="CHEBI:18248"/>
    </ligandPart>
</feature>
<evidence type="ECO:0000256" key="5">
    <source>
        <dbReference type="ARBA" id="ARBA00022617"/>
    </source>
</evidence>
<protein>
    <recommendedName>
        <fullName evidence="2 9">Photosynthetic reaction center cytochrome c subunit</fullName>
    </recommendedName>
</protein>
<gene>
    <name evidence="12" type="ORF">C0V82_18125</name>
</gene>
<feature type="binding site" description="covalent" evidence="10">
    <location>
        <position position="315"/>
    </location>
    <ligand>
        <name>heme</name>
        <dbReference type="ChEBI" id="CHEBI:30413"/>
        <label>4</label>
    </ligand>
</feature>
<evidence type="ECO:0000256" key="1">
    <source>
        <dbReference type="ARBA" id="ARBA00003196"/>
    </source>
</evidence>
<feature type="binding site" description="axial binding residue" evidence="11">
    <location>
        <position position="316"/>
    </location>
    <ligand>
        <name>heme</name>
        <dbReference type="ChEBI" id="CHEBI:30413"/>
        <label>4</label>
    </ligand>
    <ligandPart>
        <name>Fe</name>
        <dbReference type="ChEBI" id="CHEBI:18248"/>
    </ligandPart>
</feature>
<keyword evidence="3 9" id="KW-0813">Transport</keyword>
<dbReference type="EMBL" id="CP025612">
    <property type="protein sequence ID" value="AUN32304.1"/>
    <property type="molecule type" value="Genomic_DNA"/>
</dbReference>
<dbReference type="Gene3D" id="1.10.468.10">
    <property type="entry name" value="Photosynthetic Reaction Center, subunit C, domain 2"/>
    <property type="match status" value="2"/>
</dbReference>
<accession>A0A2K9NGT4</accession>
<dbReference type="PIRSF" id="PIRSF000017">
    <property type="entry name" value="RC_cytochrome"/>
    <property type="match status" value="1"/>
</dbReference>
<evidence type="ECO:0000256" key="4">
    <source>
        <dbReference type="ARBA" id="ARBA00022531"/>
    </source>
</evidence>
<dbReference type="Pfam" id="PF02276">
    <property type="entry name" value="CytoC_RC"/>
    <property type="match status" value="1"/>
</dbReference>
<dbReference type="NCBIfam" id="NF040706">
    <property type="entry name" value="photo_cyt_PufC"/>
    <property type="match status" value="1"/>
</dbReference>
<comment type="function">
    <text evidence="1 9">The reaction center of purple bacteria contains a tightly bound cytochrome molecule which re-reduces the photo oxidized primary electron donor.</text>
</comment>
<evidence type="ECO:0000313" key="13">
    <source>
        <dbReference type="Proteomes" id="UP000234752"/>
    </source>
</evidence>
<feature type="binding site" description="axial binding residue" evidence="11">
    <location>
        <position position="96"/>
    </location>
    <ligand>
        <name>heme</name>
        <dbReference type="ChEBI" id="CHEBI:30413"/>
        <label>1</label>
    </ligand>
    <ligandPart>
        <name>Fe</name>
        <dbReference type="ChEBI" id="CHEBI:18248"/>
    </ligandPart>
</feature>
<keyword evidence="7 9" id="KW-0249">Electron transport</keyword>
<evidence type="ECO:0000256" key="7">
    <source>
        <dbReference type="ARBA" id="ARBA00022982"/>
    </source>
</evidence>
<comment type="PTM">
    <text evidence="9 10">Binds 4 heme groups per subunit.</text>
</comment>
<feature type="binding site" description="axial binding residue" evidence="11">
    <location>
        <position position="113"/>
    </location>
    <ligand>
        <name>heme</name>
        <dbReference type="ChEBI" id="CHEBI:30413"/>
        <label>1</label>
    </ligand>
    <ligandPart>
        <name>Fe</name>
        <dbReference type="ChEBI" id="CHEBI:18248"/>
    </ligandPart>
</feature>
<dbReference type="InterPro" id="IPR036280">
    <property type="entry name" value="Multihaem_cyt_sf"/>
</dbReference>
<evidence type="ECO:0000256" key="11">
    <source>
        <dbReference type="PIRSR" id="PIRSR000017-2"/>
    </source>
</evidence>
<dbReference type="InterPro" id="IPR003158">
    <property type="entry name" value="Photosyn_RC_cyt_c-su"/>
</dbReference>
<feature type="binding site" description="covalent" evidence="10">
    <location>
        <position position="109"/>
    </location>
    <ligand>
        <name>heme</name>
        <dbReference type="ChEBI" id="CHEBI:30413"/>
        <label>1</label>
    </ligand>
</feature>
<feature type="binding site" description="covalent" evidence="10">
    <location>
        <position position="157"/>
    </location>
    <ligand>
        <name>heme</name>
        <dbReference type="ChEBI" id="CHEBI:30413"/>
        <label>2</label>
    </ligand>
</feature>
<dbReference type="RefSeq" id="WP_102113845.1">
    <property type="nucleotide sequence ID" value="NZ_BMGN01000006.1"/>
</dbReference>
<evidence type="ECO:0000256" key="6">
    <source>
        <dbReference type="ARBA" id="ARBA00022723"/>
    </source>
</evidence>
<dbReference type="InterPro" id="IPR023119">
    <property type="entry name" value="Multihaem_cyt_PRC_cyt_su-like"/>
</dbReference>
<dbReference type="GO" id="GO:0009055">
    <property type="term" value="F:electron transfer activity"/>
    <property type="evidence" value="ECO:0007669"/>
    <property type="project" value="InterPro"/>
</dbReference>
<evidence type="ECO:0000256" key="2">
    <source>
        <dbReference type="ARBA" id="ARBA00015978"/>
    </source>
</evidence>
<dbReference type="Proteomes" id="UP000234752">
    <property type="component" value="Chromosome eg_2"/>
</dbReference>
<dbReference type="GO" id="GO:0019684">
    <property type="term" value="P:photosynthesis, light reaction"/>
    <property type="evidence" value="ECO:0007669"/>
    <property type="project" value="InterPro"/>
</dbReference>
<feature type="binding site" description="covalent" evidence="10">
    <location>
        <position position="252"/>
    </location>
    <ligand>
        <name>heme</name>
        <dbReference type="ChEBI" id="CHEBI:30413"/>
        <label>3</label>
    </ligand>
</feature>
<feature type="binding site" description="covalent" evidence="10">
    <location>
        <position position="312"/>
    </location>
    <ligand>
        <name>heme</name>
        <dbReference type="ChEBI" id="CHEBI:30413"/>
        <label>4</label>
    </ligand>
</feature>
<keyword evidence="8 9" id="KW-0408">Iron</keyword>
<evidence type="ECO:0000256" key="8">
    <source>
        <dbReference type="ARBA" id="ARBA00023004"/>
    </source>
</evidence>
<evidence type="ECO:0000256" key="10">
    <source>
        <dbReference type="PIRSR" id="PIRSR000017-1"/>
    </source>
</evidence>
<dbReference type="GO" id="GO:0005506">
    <property type="term" value="F:iron ion binding"/>
    <property type="evidence" value="ECO:0007669"/>
    <property type="project" value="InterPro"/>
</dbReference>
<evidence type="ECO:0000256" key="3">
    <source>
        <dbReference type="ARBA" id="ARBA00022448"/>
    </source>
</evidence>
<feature type="binding site" description="axial binding residue" evidence="11">
    <location>
        <position position="158"/>
    </location>
    <ligand>
        <name>heme</name>
        <dbReference type="ChEBI" id="CHEBI:30413"/>
        <label>2</label>
    </ligand>
    <ligandPart>
        <name>Fe</name>
        <dbReference type="ChEBI" id="CHEBI:18248"/>
    </ligandPart>
</feature>
<evidence type="ECO:0000313" key="12">
    <source>
        <dbReference type="EMBL" id="AUN32304.1"/>
    </source>
</evidence>
<feature type="binding site" description="covalent" evidence="10">
    <location>
        <position position="112"/>
    </location>
    <ligand>
        <name>heme</name>
        <dbReference type="ChEBI" id="CHEBI:30413"/>
        <label>1</label>
    </ligand>
</feature>
<keyword evidence="5 9" id="KW-0349">Heme</keyword>
<keyword evidence="6 9" id="KW-0479">Metal-binding</keyword>
<dbReference type="OrthoDB" id="9813732at2"/>
<keyword evidence="9" id="KW-0674">Reaction center</keyword>
<sequence length="369" mass="39603">MKLWLPFAASAGALLAVASFVGAGWDAPPVATEQLGFRGTGMYHHRDVETEAALKAANVAPPAPWEADPSGDKASALYQNVQVLGNLSGDQFNQFMASITEWVAPEAGCNYCHNPDNMASDEIYQKVVARRMIQMTQSINVDWKPHVAETGVTCYTCHRGKGVPAQVWSTTLDPKPAGNMTSNRSGQNVVAVNAGKTSLPQNALSDYLLGDKPIRVHSTTALPTGKNPAGTKETEETWALMVHMSESLGVNCTTCHNTRAFNDWDQSPPQRVTAWHGIKMARHLNVNYMEGLSPVFPANRKGPEGDVLKIGCATCHNGVQKPLYGVSMLKDYIDAVAVKGPSDVPNFSTYIPGKTEVLGGSAATPVTQP</sequence>
<keyword evidence="13" id="KW-1185">Reference proteome</keyword>
<organism evidence="12 13">
    <name type="scientific">Niveispirillum cyanobacteriorum</name>
    <dbReference type="NCBI Taxonomy" id="1612173"/>
    <lineage>
        <taxon>Bacteria</taxon>
        <taxon>Pseudomonadati</taxon>
        <taxon>Pseudomonadota</taxon>
        <taxon>Alphaproteobacteria</taxon>
        <taxon>Rhodospirillales</taxon>
        <taxon>Azospirillaceae</taxon>
        <taxon>Niveispirillum</taxon>
    </lineage>
</organism>
<feature type="binding site" description="covalent" evidence="10">
    <location>
        <position position="154"/>
    </location>
    <ligand>
        <name>heme</name>
        <dbReference type="ChEBI" id="CHEBI:30413"/>
        <label>2</label>
    </ligand>
</feature>
<dbReference type="CDD" id="cd09224">
    <property type="entry name" value="CytoC_RC"/>
    <property type="match status" value="1"/>
</dbReference>
<name>A0A2K9NGT4_9PROT</name>
<dbReference type="KEGG" id="ncb:C0V82_18125"/>
<proteinExistence type="predicted"/>
<dbReference type="GO" id="GO:0020037">
    <property type="term" value="F:heme binding"/>
    <property type="evidence" value="ECO:0007669"/>
    <property type="project" value="InterPro"/>
</dbReference>
<feature type="binding site" description="axial binding residue" evidence="11">
    <location>
        <position position="132"/>
    </location>
    <ligand>
        <name>heme</name>
        <dbReference type="ChEBI" id="CHEBI:30413"/>
        <label>2</label>
    </ligand>
    <ligandPart>
        <name>Fe</name>
        <dbReference type="ChEBI" id="CHEBI:18248"/>
    </ligandPart>
</feature>
<keyword evidence="4 9" id="KW-0602">Photosynthesis</keyword>
<feature type="binding site" description="axial binding residue" evidence="11">
    <location>
        <position position="146"/>
    </location>
    <ligand>
        <name>heme</name>
        <dbReference type="ChEBI" id="CHEBI:30413"/>
        <label>4</label>
    </ligand>
    <ligandPart>
        <name>Fe</name>
        <dbReference type="ChEBI" id="CHEBI:18248"/>
    </ligandPart>
</feature>
<reference evidence="12 13" key="1">
    <citation type="submission" date="2017-12" db="EMBL/GenBank/DDBJ databases">
        <title>Genomes of bacteria within cyanobacterial aggregates.</title>
        <authorList>
            <person name="Cai H."/>
        </authorList>
    </citation>
    <scope>NUCLEOTIDE SEQUENCE [LARGE SCALE GENOMIC DNA]</scope>
    <source>
        <strain evidence="12 13">TH16</strain>
    </source>
</reference>